<dbReference type="Proteomes" id="UP001314241">
    <property type="component" value="Unassembled WGS sequence"/>
</dbReference>
<dbReference type="EMBL" id="CAWVOH010000001">
    <property type="protein sequence ID" value="CAK8053692.1"/>
    <property type="molecule type" value="Genomic_DNA"/>
</dbReference>
<comment type="function">
    <text evidence="2 3">Might take part in the signal recognition particle (SRP) pathway. This is inferred from the conservation of its genetic proximity to ftsY/ffh. May be a regulatory protein.</text>
</comment>
<dbReference type="PANTHER" id="PTHR40083">
    <property type="entry name" value="UPF0122 PROTEIN CBO2450/CLC_2298"/>
    <property type="match status" value="1"/>
</dbReference>
<dbReference type="Pfam" id="PF04297">
    <property type="entry name" value="UPF0122"/>
    <property type="match status" value="1"/>
</dbReference>
<comment type="similarity">
    <text evidence="1 3">Belongs to the UPF0122 family.</text>
</comment>
<evidence type="ECO:0000313" key="5">
    <source>
        <dbReference type="Proteomes" id="UP001314241"/>
    </source>
</evidence>
<evidence type="ECO:0000256" key="3">
    <source>
        <dbReference type="HAMAP-Rule" id="MF_00245"/>
    </source>
</evidence>
<comment type="caution">
    <text evidence="4">The sequence shown here is derived from an EMBL/GenBank/DDBJ whole genome shotgun (WGS) entry which is preliminary data.</text>
</comment>
<sequence length="113" mass="13402">MDLDQKNRVNALLGFYGPLLTTKQQDYLAYYCADDYSIIEIAQEESCSRQAVSENIKRGVEQLERYENLLHIYRDFLKRQELEKEVIAYLDEHHQDDQNLKKMLEGLLSQEID</sequence>
<dbReference type="InterPro" id="IPR036388">
    <property type="entry name" value="WH-like_DNA-bd_sf"/>
</dbReference>
<accession>A0ABM9N3I0</accession>
<dbReference type="InterPro" id="IPR007394">
    <property type="entry name" value="UPF0122"/>
</dbReference>
<dbReference type="RefSeq" id="WP_349641249.1">
    <property type="nucleotide sequence ID" value="NZ_CAWVOH010000001.1"/>
</dbReference>
<organism evidence="4 5">
    <name type="scientific">Eupransor demetentiae</name>
    <dbReference type="NCBI Taxonomy" id="3109584"/>
    <lineage>
        <taxon>Bacteria</taxon>
        <taxon>Bacillati</taxon>
        <taxon>Bacillota</taxon>
        <taxon>Bacilli</taxon>
        <taxon>Lactobacillales</taxon>
        <taxon>Lactobacillaceae</taxon>
        <taxon>Eupransor</taxon>
    </lineage>
</organism>
<gene>
    <name evidence="4" type="ORF">R54876_GBNLAHCA_00249</name>
</gene>
<protein>
    <recommendedName>
        <fullName evidence="3">UPF0122 protein R54876_GBNLAHCA_00249</fullName>
    </recommendedName>
</protein>
<reference evidence="4 5" key="1">
    <citation type="submission" date="2024-01" db="EMBL/GenBank/DDBJ databases">
        <authorList>
            <person name="Botero Cardona J."/>
        </authorList>
    </citation>
    <scope>NUCLEOTIDE SEQUENCE [LARGE SCALE GENOMIC DNA]</scope>
    <source>
        <strain evidence="4 5">LMG 33000</strain>
    </source>
</reference>
<proteinExistence type="inferred from homology"/>
<name>A0ABM9N3I0_9LACO</name>
<dbReference type="Gene3D" id="1.10.10.10">
    <property type="entry name" value="Winged helix-like DNA-binding domain superfamily/Winged helix DNA-binding domain"/>
    <property type="match status" value="1"/>
</dbReference>
<evidence type="ECO:0000256" key="2">
    <source>
        <dbReference type="ARBA" id="ARBA00024764"/>
    </source>
</evidence>
<evidence type="ECO:0000256" key="1">
    <source>
        <dbReference type="ARBA" id="ARBA00008720"/>
    </source>
</evidence>
<dbReference type="PANTHER" id="PTHR40083:SF1">
    <property type="entry name" value="UPF0122 PROTEIN YLXM"/>
    <property type="match status" value="1"/>
</dbReference>
<dbReference type="InterPro" id="IPR013324">
    <property type="entry name" value="RNA_pol_sigma_r3/r4-like"/>
</dbReference>
<keyword evidence="5" id="KW-1185">Reference proteome</keyword>
<dbReference type="SUPFAM" id="SSF88659">
    <property type="entry name" value="Sigma3 and sigma4 domains of RNA polymerase sigma factors"/>
    <property type="match status" value="1"/>
</dbReference>
<evidence type="ECO:0000313" key="4">
    <source>
        <dbReference type="EMBL" id="CAK8053692.1"/>
    </source>
</evidence>
<dbReference type="HAMAP" id="MF_00245">
    <property type="entry name" value="UPF0122"/>
    <property type="match status" value="1"/>
</dbReference>